<feature type="binding site" evidence="5">
    <location>
        <position position="87"/>
    </location>
    <ligand>
        <name>S-adenosyl-L-methionine</name>
        <dbReference type="ChEBI" id="CHEBI:59789"/>
    </ligand>
</feature>
<evidence type="ECO:0000256" key="5">
    <source>
        <dbReference type="PROSITE-ProRule" id="PRU01026"/>
    </source>
</evidence>
<keyword evidence="3 5" id="KW-0949">S-adenosyl-L-methionine</keyword>
<feature type="binding site" evidence="5">
    <location>
        <position position="62"/>
    </location>
    <ligand>
        <name>S-adenosyl-L-methionine</name>
        <dbReference type="ChEBI" id="CHEBI:59789"/>
    </ligand>
</feature>
<evidence type="ECO:0000256" key="2">
    <source>
        <dbReference type="ARBA" id="ARBA00022679"/>
    </source>
</evidence>
<dbReference type="PROSITE" id="PS51689">
    <property type="entry name" value="SAM_RNA_A_N6_MT"/>
    <property type="match status" value="1"/>
</dbReference>
<dbReference type="AlphaFoldDB" id="A0A1G1VB34"/>
<dbReference type="GO" id="GO:0003723">
    <property type="term" value="F:RNA binding"/>
    <property type="evidence" value="ECO:0007669"/>
    <property type="project" value="UniProtKB-UniRule"/>
</dbReference>
<dbReference type="NCBIfam" id="NF000499">
    <property type="entry name" value="Erm23S_rRNA_broad"/>
    <property type="match status" value="1"/>
</dbReference>
<evidence type="ECO:0000313" key="8">
    <source>
        <dbReference type="Proteomes" id="UP000178659"/>
    </source>
</evidence>
<gene>
    <name evidence="7" type="ORF">A3A77_04930</name>
</gene>
<keyword evidence="4 5" id="KW-0694">RNA-binding</keyword>
<dbReference type="PANTHER" id="PTHR11727:SF7">
    <property type="entry name" value="DIMETHYLADENOSINE TRANSFERASE-RELATED"/>
    <property type="match status" value="1"/>
</dbReference>
<feature type="binding site" evidence="5">
    <location>
        <position position="16"/>
    </location>
    <ligand>
        <name>S-adenosyl-L-methionine</name>
        <dbReference type="ChEBI" id="CHEBI:59789"/>
    </ligand>
</feature>
<dbReference type="CDD" id="cd02440">
    <property type="entry name" value="AdoMet_MTases"/>
    <property type="match status" value="1"/>
</dbReference>
<feature type="domain" description="Ribosomal RNA adenine methylase transferase N-terminal" evidence="6">
    <location>
        <begin position="21"/>
        <end position="185"/>
    </location>
</feature>
<dbReference type="SUPFAM" id="SSF53335">
    <property type="entry name" value="S-adenosyl-L-methionine-dependent methyltransferases"/>
    <property type="match status" value="1"/>
</dbReference>
<dbReference type="InterPro" id="IPR020598">
    <property type="entry name" value="rRNA_Ade_methylase_Trfase_N"/>
</dbReference>
<dbReference type="Proteomes" id="UP000178659">
    <property type="component" value="Unassembled WGS sequence"/>
</dbReference>
<dbReference type="Gene3D" id="3.40.50.150">
    <property type="entry name" value="Vaccinia Virus protein VP39"/>
    <property type="match status" value="1"/>
</dbReference>
<evidence type="ECO:0000259" key="6">
    <source>
        <dbReference type="SMART" id="SM00650"/>
    </source>
</evidence>
<feature type="binding site" evidence="5">
    <location>
        <position position="14"/>
    </location>
    <ligand>
        <name>S-adenosyl-L-methionine</name>
        <dbReference type="ChEBI" id="CHEBI:59789"/>
    </ligand>
</feature>
<dbReference type="PROSITE" id="PS01131">
    <property type="entry name" value="RRNA_A_DIMETH"/>
    <property type="match status" value="1"/>
</dbReference>
<dbReference type="InterPro" id="IPR001737">
    <property type="entry name" value="KsgA/Erm"/>
</dbReference>
<proteinExistence type="inferred from homology"/>
<feature type="binding site" evidence="5">
    <location>
        <position position="41"/>
    </location>
    <ligand>
        <name>S-adenosyl-L-methionine</name>
        <dbReference type="ChEBI" id="CHEBI:59789"/>
    </ligand>
</feature>
<keyword evidence="2 5" id="KW-0808">Transferase</keyword>
<keyword evidence="1 5" id="KW-0489">Methyltransferase</keyword>
<comment type="similarity">
    <text evidence="5">Belongs to the class I-like SAM-binding methyltransferase superfamily. rRNA adenine N(6)-methyltransferase family.</text>
</comment>
<feature type="binding site" evidence="5">
    <location>
        <position position="103"/>
    </location>
    <ligand>
        <name>S-adenosyl-L-methionine</name>
        <dbReference type="ChEBI" id="CHEBI:59789"/>
    </ligand>
</feature>
<dbReference type="Gene3D" id="1.10.8.100">
    <property type="entry name" value="Ribosomal RNA adenine dimethylase-like, domain 2"/>
    <property type="match status" value="1"/>
</dbReference>
<dbReference type="PANTHER" id="PTHR11727">
    <property type="entry name" value="DIMETHYLADENOSINE TRANSFERASE"/>
    <property type="match status" value="1"/>
</dbReference>
<dbReference type="EMBL" id="MHCC01000026">
    <property type="protein sequence ID" value="OGY12593.1"/>
    <property type="molecule type" value="Genomic_DNA"/>
</dbReference>
<dbReference type="Pfam" id="PF00398">
    <property type="entry name" value="RrnaAD"/>
    <property type="match status" value="1"/>
</dbReference>
<reference evidence="7 8" key="1">
    <citation type="journal article" date="2016" name="Nat. Commun.">
        <title>Thousands of microbial genomes shed light on interconnected biogeochemical processes in an aquifer system.</title>
        <authorList>
            <person name="Anantharaman K."/>
            <person name="Brown C.T."/>
            <person name="Hug L.A."/>
            <person name="Sharon I."/>
            <person name="Castelle C.J."/>
            <person name="Probst A.J."/>
            <person name="Thomas B.C."/>
            <person name="Singh A."/>
            <person name="Wilkins M.J."/>
            <person name="Karaoz U."/>
            <person name="Brodie E.L."/>
            <person name="Williams K.H."/>
            <person name="Hubbard S.S."/>
            <person name="Banfield J.F."/>
        </authorList>
    </citation>
    <scope>NUCLEOTIDE SEQUENCE [LARGE SCALE GENOMIC DNA]</scope>
</reference>
<name>A0A1G1VB34_9BACT</name>
<accession>A0A1G1VB34</accession>
<organism evidence="7 8">
    <name type="scientific">Candidatus Blackburnbacteria bacterium RIFCSPLOWO2_01_FULL_40_20</name>
    <dbReference type="NCBI Taxonomy" id="1797519"/>
    <lineage>
        <taxon>Bacteria</taxon>
        <taxon>Candidatus Blackburniibacteriota</taxon>
    </lineage>
</organism>
<evidence type="ECO:0000256" key="3">
    <source>
        <dbReference type="ARBA" id="ARBA00022691"/>
    </source>
</evidence>
<sequence>MFHNKRSYRKLSQNFLKSRKLAKKLVGLSSVGKQDLVYEIGPGEGTITEQLVLKAGKIIAVEIDSDLARHLKEKFDRNGQVEIINQDFLKFEIYAKNFKIFSNLPFSVEGKIIRKLLDRKNQPQEACLIMQKEVAKRLSGAWGNVEFSILHKPWFDFEIKHHFSKFDFQPISRVDSVLLKITKKTEALLPLSLKSQYEHFVKTGFRSGRRLEDNLSGLISKPLYIQYAQRLGFSGNAKPTNLTLEKWIKLFRCFAEIS</sequence>
<dbReference type="GO" id="GO:0000179">
    <property type="term" value="F:rRNA (adenine-N6,N6-)-dimethyltransferase activity"/>
    <property type="evidence" value="ECO:0007669"/>
    <property type="project" value="UniProtKB-UniRule"/>
</dbReference>
<protein>
    <recommendedName>
        <fullName evidence="6">Ribosomal RNA adenine methylase transferase N-terminal domain-containing protein</fullName>
    </recommendedName>
</protein>
<dbReference type="SMART" id="SM00650">
    <property type="entry name" value="rADc"/>
    <property type="match status" value="1"/>
</dbReference>
<dbReference type="InterPro" id="IPR023165">
    <property type="entry name" value="rRNA_Ade_diMease-like_C"/>
</dbReference>
<evidence type="ECO:0000313" key="7">
    <source>
        <dbReference type="EMBL" id="OGY12593.1"/>
    </source>
</evidence>
<evidence type="ECO:0000256" key="4">
    <source>
        <dbReference type="ARBA" id="ARBA00022884"/>
    </source>
</evidence>
<dbReference type="InterPro" id="IPR020596">
    <property type="entry name" value="rRNA_Ade_Mease_Trfase_CS"/>
</dbReference>
<evidence type="ECO:0000256" key="1">
    <source>
        <dbReference type="ARBA" id="ARBA00022603"/>
    </source>
</evidence>
<dbReference type="InterPro" id="IPR029063">
    <property type="entry name" value="SAM-dependent_MTases_sf"/>
</dbReference>
<comment type="caution">
    <text evidence="7">The sequence shown here is derived from an EMBL/GenBank/DDBJ whole genome shotgun (WGS) entry which is preliminary data.</text>
</comment>